<keyword evidence="2" id="KW-1185">Reference proteome</keyword>
<dbReference type="HOGENOM" id="CLU_2592528_0_0_1"/>
<dbReference type="EMBL" id="CAQQ02034072">
    <property type="status" value="NOT_ANNOTATED_CDS"/>
    <property type="molecule type" value="Genomic_DNA"/>
</dbReference>
<dbReference type="AlphaFoldDB" id="T1GHQ3"/>
<dbReference type="EnsemblMetazoa" id="MESCA002961-RA">
    <property type="protein sequence ID" value="MESCA002961-PA"/>
    <property type="gene ID" value="MESCA002961"/>
</dbReference>
<sequence>MFKVDFHQDKFSEQWVNSIDDVALSTKHCLSAIQFEKGEKSQIPIILDKSGFQVKAKGGCWIKLVENNTEEHGNWMNSQN</sequence>
<accession>T1GHQ3</accession>
<dbReference type="Proteomes" id="UP000015102">
    <property type="component" value="Unassembled WGS sequence"/>
</dbReference>
<reference evidence="1" key="2">
    <citation type="submission" date="2015-06" db="UniProtKB">
        <authorList>
            <consortium name="EnsemblMetazoa"/>
        </authorList>
    </citation>
    <scope>IDENTIFICATION</scope>
</reference>
<name>T1GHQ3_MEGSC</name>
<protein>
    <submittedName>
        <fullName evidence="1">Uncharacterized protein</fullName>
    </submittedName>
</protein>
<proteinExistence type="predicted"/>
<evidence type="ECO:0000313" key="2">
    <source>
        <dbReference type="Proteomes" id="UP000015102"/>
    </source>
</evidence>
<reference evidence="2" key="1">
    <citation type="submission" date="2013-02" db="EMBL/GenBank/DDBJ databases">
        <authorList>
            <person name="Hughes D."/>
        </authorList>
    </citation>
    <scope>NUCLEOTIDE SEQUENCE</scope>
    <source>
        <strain>Durham</strain>
        <strain evidence="2">NC isolate 2 -- Noor lab</strain>
    </source>
</reference>
<evidence type="ECO:0000313" key="1">
    <source>
        <dbReference type="EnsemblMetazoa" id="MESCA002961-PA"/>
    </source>
</evidence>
<dbReference type="EMBL" id="CAQQ02034071">
    <property type="status" value="NOT_ANNOTATED_CDS"/>
    <property type="molecule type" value="Genomic_DNA"/>
</dbReference>
<organism evidence="1 2">
    <name type="scientific">Megaselia scalaris</name>
    <name type="common">Humpbacked fly</name>
    <name type="synonym">Phora scalaris</name>
    <dbReference type="NCBI Taxonomy" id="36166"/>
    <lineage>
        <taxon>Eukaryota</taxon>
        <taxon>Metazoa</taxon>
        <taxon>Ecdysozoa</taxon>
        <taxon>Arthropoda</taxon>
        <taxon>Hexapoda</taxon>
        <taxon>Insecta</taxon>
        <taxon>Pterygota</taxon>
        <taxon>Neoptera</taxon>
        <taxon>Endopterygota</taxon>
        <taxon>Diptera</taxon>
        <taxon>Brachycera</taxon>
        <taxon>Muscomorpha</taxon>
        <taxon>Platypezoidea</taxon>
        <taxon>Phoridae</taxon>
        <taxon>Megaseliini</taxon>
        <taxon>Megaselia</taxon>
    </lineage>
</organism>